<evidence type="ECO:0000313" key="3">
    <source>
        <dbReference type="Proteomes" id="UP000019246"/>
    </source>
</evidence>
<proteinExistence type="predicted"/>
<gene>
    <name evidence="2" type="ORF">MAQA_14290</name>
</gene>
<keyword evidence="2" id="KW-0808">Transferase</keyword>
<dbReference type="Gene3D" id="3.40.50.150">
    <property type="entry name" value="Vaccinia Virus protein VP39"/>
    <property type="match status" value="1"/>
</dbReference>
<reference evidence="2 3" key="1">
    <citation type="journal article" date="2014" name="Int. J. Syst. Evol. Microbiol.">
        <title>Listeria floridensis sp. nov., Listeria aquatica sp. nov., Listeria cornellensis sp. nov., Listeria riparia sp. nov. and Listeria grandensis sp. nov., from agricultural and natural environments.</title>
        <authorList>
            <person name="den Bakker H.C."/>
            <person name="Warchocki S."/>
            <person name="Wright E.M."/>
            <person name="Allred A.F."/>
            <person name="Ahlstrom C."/>
            <person name="Manuel C.S."/>
            <person name="Stasiewicz M.J."/>
            <person name="Burrell A."/>
            <person name="Roof S."/>
            <person name="Strawn L."/>
            <person name="Fortes E.D."/>
            <person name="Nightingale K.K."/>
            <person name="Kephart D."/>
            <person name="Wiedmann M."/>
        </authorList>
    </citation>
    <scope>NUCLEOTIDE SEQUENCE [LARGE SCALE GENOMIC DNA]</scope>
    <source>
        <strain evidence="2 3">FSL S10-1188</strain>
    </source>
</reference>
<evidence type="ECO:0000313" key="2">
    <source>
        <dbReference type="EMBL" id="EUJ17052.1"/>
    </source>
</evidence>
<dbReference type="GO" id="GO:0008168">
    <property type="term" value="F:methyltransferase activity"/>
    <property type="evidence" value="ECO:0007669"/>
    <property type="project" value="UniProtKB-KW"/>
</dbReference>
<dbReference type="SUPFAM" id="SSF53335">
    <property type="entry name" value="S-adenosyl-L-methionine-dependent methyltransferases"/>
    <property type="match status" value="1"/>
</dbReference>
<dbReference type="InterPro" id="IPR025714">
    <property type="entry name" value="Methyltranfer_dom"/>
</dbReference>
<accession>W7ATT8</accession>
<dbReference type="PANTHER" id="PTHR35276:SF1">
    <property type="entry name" value="TRNA (MNM(5)S(2)U34)-METHYLTRANSFERASE, CHLOROPLASTIC"/>
    <property type="match status" value="1"/>
</dbReference>
<comment type="caution">
    <text evidence="2">The sequence shown here is derived from an EMBL/GenBank/DDBJ whole genome shotgun (WGS) entry which is preliminary data.</text>
</comment>
<dbReference type="GO" id="GO:0032259">
    <property type="term" value="P:methylation"/>
    <property type="evidence" value="ECO:0007669"/>
    <property type="project" value="UniProtKB-KW"/>
</dbReference>
<dbReference type="STRING" id="1265818.MAQA_14290"/>
<dbReference type="EMBL" id="AOCG01000015">
    <property type="protein sequence ID" value="EUJ17052.1"/>
    <property type="molecule type" value="Genomic_DNA"/>
</dbReference>
<organism evidence="2 3">
    <name type="scientific">Listeria aquatica FSL S10-1188</name>
    <dbReference type="NCBI Taxonomy" id="1265818"/>
    <lineage>
        <taxon>Bacteria</taxon>
        <taxon>Bacillati</taxon>
        <taxon>Bacillota</taxon>
        <taxon>Bacilli</taxon>
        <taxon>Bacillales</taxon>
        <taxon>Listeriaceae</taxon>
        <taxon>Listeria</taxon>
    </lineage>
</organism>
<keyword evidence="2" id="KW-0489">Methyltransferase</keyword>
<name>W7ATT8_9LIST</name>
<keyword evidence="3" id="KW-1185">Reference proteome</keyword>
<dbReference type="AlphaFoldDB" id="W7ATT8"/>
<dbReference type="InterPro" id="IPR029063">
    <property type="entry name" value="SAM-dependent_MTases_sf"/>
</dbReference>
<dbReference type="Proteomes" id="UP000019246">
    <property type="component" value="Unassembled WGS sequence"/>
</dbReference>
<dbReference type="InterPro" id="IPR010719">
    <property type="entry name" value="MnmM_MeTrfase"/>
</dbReference>
<dbReference type="Pfam" id="PF13847">
    <property type="entry name" value="Methyltransf_31"/>
    <property type="match status" value="1"/>
</dbReference>
<protein>
    <submittedName>
        <fullName evidence="2">S-adenosylmethionine (SAM)-dependent methyltransferase</fullName>
    </submittedName>
</protein>
<sequence>MNLEGILPFSHQLLRKVIFPGDVVIDATCGNGHDTLFLAQLVGPNGKVYAYDIQQTAIEKTEARLDEASCKNQVLLFKKKSCRTSC</sequence>
<dbReference type="PANTHER" id="PTHR35276">
    <property type="entry name" value="S-ADENOSYL-L-METHIONINE-DEPENDENT METHYLTRANSFERASES SUPERFAMILY PROTEIN"/>
    <property type="match status" value="1"/>
</dbReference>
<feature type="domain" description="Methyltransferase" evidence="1">
    <location>
        <begin position="20"/>
        <end position="72"/>
    </location>
</feature>
<evidence type="ECO:0000259" key="1">
    <source>
        <dbReference type="Pfam" id="PF13847"/>
    </source>
</evidence>